<gene>
    <name evidence="2" type="ORF">Deia_00906</name>
</gene>
<accession>A0A5B8XEJ9</accession>
<evidence type="ECO:0000313" key="3">
    <source>
        <dbReference type="Proteomes" id="UP000321934"/>
    </source>
</evidence>
<evidence type="ECO:0000313" key="2">
    <source>
        <dbReference type="EMBL" id="QED23693.1"/>
    </source>
</evidence>
<sequence>MNGKAIIIHCKKLNENDAFVKLLSSDGQIIRGFCKSALSRKNSQICQISNLVDFAWQGRENSLGLLKIQNIKSYSSLILHSKIATLSTLSIIEILNSLIDENHTYKHLYTHLLDFLSIAIQHNQNDICFEYIKLELAFLVTTGYHTISQIKQENTSNINLLSRIFSKYNKPFPSSRNILENIIVKTLENNNLNATITSID</sequence>
<reference evidence="2 3" key="1">
    <citation type="journal article" date="2019" name="ISME J.">
        <title>Deianiraea, an extracellular bacterium associated with the ciliate Paramecium, suggests an alternative scenario for the evolution of Rickettsiales.</title>
        <authorList>
            <person name="Castelli M."/>
            <person name="Sabaneyeva E."/>
            <person name="Lanzoni O."/>
            <person name="Lebedeva N."/>
            <person name="Floriano A.M."/>
            <person name="Gaiarsa S."/>
            <person name="Benken K."/>
            <person name="Modeo L."/>
            <person name="Bandi C."/>
            <person name="Potekhin A."/>
            <person name="Sassera D."/>
            <person name="Petroni G."/>
        </authorList>
    </citation>
    <scope>NUCLEOTIDE SEQUENCE [LARGE SCALE GENOMIC DNA]</scope>
    <source>
        <strain evidence="2">CyL4-1</strain>
    </source>
</reference>
<keyword evidence="3" id="KW-1185">Reference proteome</keyword>
<dbReference type="InterPro" id="IPR022572">
    <property type="entry name" value="DNA_rep/recomb_RecO_N"/>
</dbReference>
<dbReference type="NCBIfam" id="TIGR00613">
    <property type="entry name" value="reco"/>
    <property type="match status" value="1"/>
</dbReference>
<dbReference type="Pfam" id="PF11967">
    <property type="entry name" value="RecO_N"/>
    <property type="match status" value="1"/>
</dbReference>
<dbReference type="RefSeq" id="WP_161982866.1">
    <property type="nucleotide sequence ID" value="NZ_CP029077.1"/>
</dbReference>
<dbReference type="AlphaFoldDB" id="A0A5B8XEJ9"/>
<dbReference type="EMBL" id="CP029077">
    <property type="protein sequence ID" value="QED23693.1"/>
    <property type="molecule type" value="Genomic_DNA"/>
</dbReference>
<protein>
    <submittedName>
        <fullName evidence="2">DNA repair protein RecO</fullName>
    </submittedName>
</protein>
<feature type="domain" description="DNA replication/recombination mediator RecO N-terminal" evidence="1">
    <location>
        <begin position="3"/>
        <end position="68"/>
    </location>
</feature>
<dbReference type="Gene3D" id="2.40.50.140">
    <property type="entry name" value="Nucleic acid-binding proteins"/>
    <property type="match status" value="1"/>
</dbReference>
<dbReference type="Proteomes" id="UP000321934">
    <property type="component" value="Chromosome"/>
</dbReference>
<proteinExistence type="predicted"/>
<organism evidence="2 3">
    <name type="scientific">Candidatus Deianiraea vastatrix</name>
    <dbReference type="NCBI Taxonomy" id="2163644"/>
    <lineage>
        <taxon>Bacteria</taxon>
        <taxon>Pseudomonadati</taxon>
        <taxon>Pseudomonadota</taxon>
        <taxon>Alphaproteobacteria</taxon>
        <taxon>Rickettsiales</taxon>
        <taxon>Candidatus Deianiraeaceae</taxon>
        <taxon>Candidatus Deianiraea</taxon>
    </lineage>
</organism>
<dbReference type="InterPro" id="IPR003717">
    <property type="entry name" value="RecO"/>
</dbReference>
<dbReference type="OrthoDB" id="9804792at2"/>
<dbReference type="GO" id="GO:0006281">
    <property type="term" value="P:DNA repair"/>
    <property type="evidence" value="ECO:0007669"/>
    <property type="project" value="InterPro"/>
</dbReference>
<dbReference type="GO" id="GO:0006310">
    <property type="term" value="P:DNA recombination"/>
    <property type="evidence" value="ECO:0007669"/>
    <property type="project" value="InterPro"/>
</dbReference>
<name>A0A5B8XEJ9_9RICK</name>
<dbReference type="InterPro" id="IPR012340">
    <property type="entry name" value="NA-bd_OB-fold"/>
</dbReference>
<evidence type="ECO:0000259" key="1">
    <source>
        <dbReference type="Pfam" id="PF11967"/>
    </source>
</evidence>